<dbReference type="InterPro" id="IPR000218">
    <property type="entry name" value="Ribosomal_uL14"/>
</dbReference>
<dbReference type="AlphaFoldDB" id="A0A7J8RLN7"/>
<dbReference type="InterPro" id="IPR036853">
    <property type="entry name" value="Ribosomal_uL14_sf"/>
</dbReference>
<dbReference type="PANTHER" id="PTHR11761:SF8">
    <property type="entry name" value="LARGE RIBOSOMAL SUBUNIT PROTEIN UL14"/>
    <property type="match status" value="1"/>
</dbReference>
<evidence type="ECO:0000256" key="3">
    <source>
        <dbReference type="ARBA" id="ARBA00023274"/>
    </source>
</evidence>
<evidence type="ECO:0008006" key="7">
    <source>
        <dbReference type="Google" id="ProtNLM"/>
    </source>
</evidence>
<evidence type="ECO:0000313" key="5">
    <source>
        <dbReference type="EMBL" id="MBA0614625.1"/>
    </source>
</evidence>
<comment type="caution">
    <text evidence="5">The sequence shown here is derived from an EMBL/GenBank/DDBJ whole genome shotgun (WGS) entry which is preliminary data.</text>
</comment>
<gene>
    <name evidence="5" type="ORF">Godav_014893</name>
</gene>
<dbReference type="EMBL" id="JABFAC010000006">
    <property type="protein sequence ID" value="MBA0614625.1"/>
    <property type="molecule type" value="Genomic_DNA"/>
</dbReference>
<proteinExistence type="inferred from homology"/>
<evidence type="ECO:0000256" key="1">
    <source>
        <dbReference type="ARBA" id="ARBA00010745"/>
    </source>
</evidence>
<accession>A0A7J8RLN7</accession>
<dbReference type="GO" id="GO:0003735">
    <property type="term" value="F:structural constituent of ribosome"/>
    <property type="evidence" value="ECO:0007669"/>
    <property type="project" value="InterPro"/>
</dbReference>
<keyword evidence="2 4" id="KW-0689">Ribosomal protein</keyword>
<dbReference type="Gene3D" id="2.40.150.20">
    <property type="entry name" value="Ribosomal protein L14"/>
    <property type="match status" value="1"/>
</dbReference>
<sequence>MISSFPFNLQQEGEAVQGTSSEVSRGLSMVATVNCMNKMGAKNLYIISVKGINGCLNTLPLACVGDMVMATVKKGKPDLRKKVLPTVIV</sequence>
<keyword evidence="6" id="KW-1185">Reference proteome</keyword>
<protein>
    <recommendedName>
        <fullName evidence="7">Ribosomal protein L14b/L23e</fullName>
    </recommendedName>
</protein>
<reference evidence="5 6" key="1">
    <citation type="journal article" date="2019" name="Genome Biol. Evol.">
        <title>Insights into the evolution of the New World diploid cottons (Gossypium, subgenus Houzingenia) based on genome sequencing.</title>
        <authorList>
            <person name="Grover C.E."/>
            <person name="Arick M.A. 2nd"/>
            <person name="Thrash A."/>
            <person name="Conover J.L."/>
            <person name="Sanders W.S."/>
            <person name="Peterson D.G."/>
            <person name="Frelichowski J.E."/>
            <person name="Scheffler J.A."/>
            <person name="Scheffler B.E."/>
            <person name="Wendel J.F."/>
        </authorList>
    </citation>
    <scope>NUCLEOTIDE SEQUENCE [LARGE SCALE GENOMIC DNA]</scope>
    <source>
        <strain evidence="5">27</strain>
        <tissue evidence="5">Leaf</tissue>
    </source>
</reference>
<name>A0A7J8RLN7_GOSDV</name>
<dbReference type="Proteomes" id="UP000593561">
    <property type="component" value="Unassembled WGS sequence"/>
</dbReference>
<dbReference type="GO" id="GO:0006412">
    <property type="term" value="P:translation"/>
    <property type="evidence" value="ECO:0007669"/>
    <property type="project" value="InterPro"/>
</dbReference>
<evidence type="ECO:0000313" key="6">
    <source>
        <dbReference type="Proteomes" id="UP000593561"/>
    </source>
</evidence>
<organism evidence="5 6">
    <name type="scientific">Gossypium davidsonii</name>
    <name type="common">Davidson's cotton</name>
    <name type="synonym">Gossypium klotzschianum subsp. davidsonii</name>
    <dbReference type="NCBI Taxonomy" id="34287"/>
    <lineage>
        <taxon>Eukaryota</taxon>
        <taxon>Viridiplantae</taxon>
        <taxon>Streptophyta</taxon>
        <taxon>Embryophyta</taxon>
        <taxon>Tracheophyta</taxon>
        <taxon>Spermatophyta</taxon>
        <taxon>Magnoliopsida</taxon>
        <taxon>eudicotyledons</taxon>
        <taxon>Gunneridae</taxon>
        <taxon>Pentapetalae</taxon>
        <taxon>rosids</taxon>
        <taxon>malvids</taxon>
        <taxon>Malvales</taxon>
        <taxon>Malvaceae</taxon>
        <taxon>Malvoideae</taxon>
        <taxon>Gossypium</taxon>
    </lineage>
</organism>
<keyword evidence="3 4" id="KW-0687">Ribonucleoprotein</keyword>
<dbReference type="GO" id="GO:0070180">
    <property type="term" value="F:large ribosomal subunit rRNA binding"/>
    <property type="evidence" value="ECO:0007669"/>
    <property type="project" value="TreeGrafter"/>
</dbReference>
<evidence type="ECO:0000256" key="4">
    <source>
        <dbReference type="RuleBase" id="RU003949"/>
    </source>
</evidence>
<comment type="similarity">
    <text evidence="1 4">Belongs to the universal ribosomal protein uL14 family.</text>
</comment>
<dbReference type="GO" id="GO:0022625">
    <property type="term" value="C:cytosolic large ribosomal subunit"/>
    <property type="evidence" value="ECO:0007669"/>
    <property type="project" value="TreeGrafter"/>
</dbReference>
<dbReference type="Pfam" id="PF00238">
    <property type="entry name" value="Ribosomal_L14"/>
    <property type="match status" value="1"/>
</dbReference>
<dbReference type="PANTHER" id="PTHR11761">
    <property type="entry name" value="50S/60S RIBOSOMAL PROTEIN L14/L23"/>
    <property type="match status" value="1"/>
</dbReference>
<dbReference type="SUPFAM" id="SSF50193">
    <property type="entry name" value="Ribosomal protein L14"/>
    <property type="match status" value="1"/>
</dbReference>
<evidence type="ECO:0000256" key="2">
    <source>
        <dbReference type="ARBA" id="ARBA00022980"/>
    </source>
</evidence>